<evidence type="ECO:0000313" key="4">
    <source>
        <dbReference type="Proteomes" id="UP000749559"/>
    </source>
</evidence>
<keyword evidence="2" id="KW-0732">Signal</keyword>
<reference evidence="3" key="1">
    <citation type="submission" date="2022-03" db="EMBL/GenBank/DDBJ databases">
        <authorList>
            <person name="Martin C."/>
        </authorList>
    </citation>
    <scope>NUCLEOTIDE SEQUENCE</scope>
</reference>
<comment type="caution">
    <text evidence="3">The sequence shown here is derived from an EMBL/GenBank/DDBJ whole genome shotgun (WGS) entry which is preliminary data.</text>
</comment>
<feature type="region of interest" description="Disordered" evidence="1">
    <location>
        <begin position="192"/>
        <end position="240"/>
    </location>
</feature>
<feature type="signal peptide" evidence="2">
    <location>
        <begin position="1"/>
        <end position="22"/>
    </location>
</feature>
<evidence type="ECO:0000313" key="3">
    <source>
        <dbReference type="EMBL" id="CAH1796654.1"/>
    </source>
</evidence>
<feature type="compositionally biased region" description="Pro residues" evidence="1">
    <location>
        <begin position="196"/>
        <end position="218"/>
    </location>
</feature>
<evidence type="ECO:0000256" key="2">
    <source>
        <dbReference type="SAM" id="SignalP"/>
    </source>
</evidence>
<organism evidence="3 4">
    <name type="scientific">Owenia fusiformis</name>
    <name type="common">Polychaete worm</name>
    <dbReference type="NCBI Taxonomy" id="6347"/>
    <lineage>
        <taxon>Eukaryota</taxon>
        <taxon>Metazoa</taxon>
        <taxon>Spiralia</taxon>
        <taxon>Lophotrochozoa</taxon>
        <taxon>Annelida</taxon>
        <taxon>Polychaeta</taxon>
        <taxon>Sedentaria</taxon>
        <taxon>Canalipalpata</taxon>
        <taxon>Sabellida</taxon>
        <taxon>Oweniida</taxon>
        <taxon>Oweniidae</taxon>
        <taxon>Owenia</taxon>
    </lineage>
</organism>
<feature type="chain" id="PRO_5035928521" evidence="2">
    <location>
        <begin position="23"/>
        <end position="371"/>
    </location>
</feature>
<keyword evidence="4" id="KW-1185">Reference proteome</keyword>
<sequence>MNSLTLLVCIVAFAVIQNFASGQYPPCTDDPPDGTCKKKCNTSEVAVKVKGCPRSIRRCCVRKCEPDNGICREKKEDCPKYGEEYSNSFMCRSIRKPYCCVEMCEPDNGICRENKDCKHGEEYDDTFKCPNGKKPPKHYCCVKLCEPDNGICRENKACKHGEEYDDTFKCPNGKKPPKPYCCVPRGPLTHLTAPPTKTPPPPTKTPPPPTKTPPPTPPAEAKYDTKGKSEGLSSSEPEPAGISRGLHSGCFIMYTLTSKGIYSGTDALFSFQFWRWTVFGWQWSPWQPENNPGDDREEGHWDLYGPYPQRIGGLPADWIYVRQTTRFYDRWQIKTIFMRDTCHNILYEYYCNGCWVSNNPNGGTWIKRTTP</sequence>
<accession>A0A8S4PR56</accession>
<evidence type="ECO:0000256" key="1">
    <source>
        <dbReference type="SAM" id="MobiDB-lite"/>
    </source>
</evidence>
<dbReference type="Proteomes" id="UP000749559">
    <property type="component" value="Unassembled WGS sequence"/>
</dbReference>
<dbReference type="EMBL" id="CAIIXF020000010">
    <property type="protein sequence ID" value="CAH1796654.1"/>
    <property type="molecule type" value="Genomic_DNA"/>
</dbReference>
<gene>
    <name evidence="3" type="ORF">OFUS_LOCUS21039</name>
</gene>
<protein>
    <submittedName>
        <fullName evidence="3">Uncharacterized protein</fullName>
    </submittedName>
</protein>
<name>A0A8S4PR56_OWEFU</name>
<dbReference type="AlphaFoldDB" id="A0A8S4PR56"/>
<proteinExistence type="predicted"/>